<dbReference type="CDD" id="cd13399">
    <property type="entry name" value="Slt35-like"/>
    <property type="match status" value="1"/>
</dbReference>
<dbReference type="RefSeq" id="WP_114581924.1">
    <property type="nucleotide sequence ID" value="NZ_QPMH01000007.1"/>
</dbReference>
<dbReference type="Gene3D" id="1.10.101.10">
    <property type="entry name" value="PGBD-like superfamily/PGBD"/>
    <property type="match status" value="1"/>
</dbReference>
<accession>A0A369TGI9</accession>
<protein>
    <submittedName>
        <fullName evidence="5">Lytic murein transglycosylase</fullName>
    </submittedName>
</protein>
<evidence type="ECO:0000256" key="1">
    <source>
        <dbReference type="SAM" id="MobiDB-lite"/>
    </source>
</evidence>
<feature type="region of interest" description="Disordered" evidence="1">
    <location>
        <begin position="387"/>
        <end position="411"/>
    </location>
</feature>
<feature type="domain" description="Transglycosylase SLT" evidence="4">
    <location>
        <begin position="37"/>
        <end position="328"/>
    </location>
</feature>
<dbReference type="InterPro" id="IPR002477">
    <property type="entry name" value="Peptidoglycan-bd-like"/>
</dbReference>
<dbReference type="Pfam" id="PF01471">
    <property type="entry name" value="PG_binding_1"/>
    <property type="match status" value="1"/>
</dbReference>
<evidence type="ECO:0000256" key="2">
    <source>
        <dbReference type="SAM" id="SignalP"/>
    </source>
</evidence>
<organism evidence="5 6">
    <name type="scientific">Ferruginivarius sediminum</name>
    <dbReference type="NCBI Taxonomy" id="2661937"/>
    <lineage>
        <taxon>Bacteria</taxon>
        <taxon>Pseudomonadati</taxon>
        <taxon>Pseudomonadota</taxon>
        <taxon>Alphaproteobacteria</taxon>
        <taxon>Rhodospirillales</taxon>
        <taxon>Rhodospirillaceae</taxon>
        <taxon>Ferruginivarius</taxon>
    </lineage>
</organism>
<dbReference type="Pfam" id="PF13406">
    <property type="entry name" value="SLT_2"/>
    <property type="match status" value="1"/>
</dbReference>
<dbReference type="EMBL" id="QPMH01000007">
    <property type="protein sequence ID" value="RDD62026.1"/>
    <property type="molecule type" value="Genomic_DNA"/>
</dbReference>
<dbReference type="Gene3D" id="1.10.530.10">
    <property type="match status" value="1"/>
</dbReference>
<dbReference type="InterPro" id="IPR011970">
    <property type="entry name" value="MltB_2"/>
</dbReference>
<feature type="chain" id="PRO_5016828411" evidence="2">
    <location>
        <begin position="26"/>
        <end position="411"/>
    </location>
</feature>
<dbReference type="SUPFAM" id="SSF53955">
    <property type="entry name" value="Lysozyme-like"/>
    <property type="match status" value="1"/>
</dbReference>
<evidence type="ECO:0000259" key="4">
    <source>
        <dbReference type="Pfam" id="PF13406"/>
    </source>
</evidence>
<name>A0A369TGI9_9PROT</name>
<dbReference type="InterPro" id="IPR031304">
    <property type="entry name" value="SLT_2"/>
</dbReference>
<dbReference type="Proteomes" id="UP000253941">
    <property type="component" value="Unassembled WGS sequence"/>
</dbReference>
<keyword evidence="2" id="KW-0732">Signal</keyword>
<reference evidence="5 6" key="1">
    <citation type="submission" date="2018-07" db="EMBL/GenBank/DDBJ databases">
        <title>Venubactetium sediminum gen. nov., sp. nov., isolated from a marine solar saltern.</title>
        <authorList>
            <person name="Wang S."/>
        </authorList>
    </citation>
    <scope>NUCLEOTIDE SEQUENCE [LARGE SCALE GENOMIC DNA]</scope>
    <source>
        <strain evidence="5 6">WD2A32</strain>
    </source>
</reference>
<dbReference type="InterPro" id="IPR043426">
    <property type="entry name" value="MltB-like"/>
</dbReference>
<dbReference type="SUPFAM" id="SSF47090">
    <property type="entry name" value="PGBD-like"/>
    <property type="match status" value="1"/>
</dbReference>
<dbReference type="GO" id="GO:0008933">
    <property type="term" value="F:peptidoglycan lytic transglycosylase activity"/>
    <property type="evidence" value="ECO:0007669"/>
    <property type="project" value="TreeGrafter"/>
</dbReference>
<dbReference type="AlphaFoldDB" id="A0A369TGI9"/>
<feature type="signal peptide" evidence="2">
    <location>
        <begin position="1"/>
        <end position="25"/>
    </location>
</feature>
<dbReference type="GO" id="GO:0009253">
    <property type="term" value="P:peptidoglycan catabolic process"/>
    <property type="evidence" value="ECO:0007669"/>
    <property type="project" value="TreeGrafter"/>
</dbReference>
<dbReference type="InterPro" id="IPR036365">
    <property type="entry name" value="PGBD-like_sf"/>
</dbReference>
<dbReference type="NCBIfam" id="TIGR02283">
    <property type="entry name" value="MltB_2"/>
    <property type="match status" value="1"/>
</dbReference>
<gene>
    <name evidence="5" type="ORF">DRB17_09285</name>
</gene>
<dbReference type="Gene3D" id="1.10.8.350">
    <property type="entry name" value="Bacterial muramidase"/>
    <property type="match status" value="1"/>
</dbReference>
<feature type="domain" description="Peptidoglycan binding-like" evidence="3">
    <location>
        <begin position="349"/>
        <end position="404"/>
    </location>
</feature>
<dbReference type="InterPro" id="IPR036366">
    <property type="entry name" value="PGBDSf"/>
</dbReference>
<evidence type="ECO:0000313" key="5">
    <source>
        <dbReference type="EMBL" id="RDD62026.1"/>
    </source>
</evidence>
<dbReference type="PANTHER" id="PTHR30163:SF8">
    <property type="entry name" value="LYTIC MUREIN TRANSGLYCOSYLASE"/>
    <property type="match status" value="1"/>
</dbReference>
<comment type="caution">
    <text evidence="5">The sequence shown here is derived from an EMBL/GenBank/DDBJ whole genome shotgun (WGS) entry which is preliminary data.</text>
</comment>
<dbReference type="InterPro" id="IPR023346">
    <property type="entry name" value="Lysozyme-like_dom_sf"/>
</dbReference>
<evidence type="ECO:0000259" key="3">
    <source>
        <dbReference type="Pfam" id="PF01471"/>
    </source>
</evidence>
<sequence length="411" mass="45342">MAARYRRFPRAVIAGLAGLAAVMGAGVGDARSAGPDFAAWLTDLRAEAAGKGISENTLDAALKGVEPIERVVELDRRQPEFTRTFWTYLERRVTPERVERGRDLLSKHRDLLARVQAEFGVQPRYLVAFWGLETNFGDYLGDFPVVGSLATLAYDERRSDFFRAQLLDALRIVDEGHIEADRMKGSWAGAMGHMQFIPSTFVNNAVDATGDGQKDIWNSLPDAFASAANYLSNVGWKGDEIWGREVRLPQGFDWSLAGLEVRKPIAEWAAMDVRRANGNPLPKADMEGSIVVPQGHAGPAFLVYDNFRAILRWNRSISYAIAVGHLADRIVGLPPLQNGRDVSNEPLSRDQTKEMQRLLNTLGFDAGKPDGLPGPQTRAAIRRFQDSLGRPSDGYPSPALLESLRKRAQSG</sequence>
<evidence type="ECO:0000313" key="6">
    <source>
        <dbReference type="Proteomes" id="UP000253941"/>
    </source>
</evidence>
<keyword evidence="6" id="KW-1185">Reference proteome</keyword>
<proteinExistence type="predicted"/>
<dbReference type="PANTHER" id="PTHR30163">
    <property type="entry name" value="MEMBRANE-BOUND LYTIC MUREIN TRANSGLYCOSYLASE B"/>
    <property type="match status" value="1"/>
</dbReference>